<keyword evidence="4" id="KW-0646">Protease inhibitor</keyword>
<dbReference type="CDD" id="cd00042">
    <property type="entry name" value="CY"/>
    <property type="match status" value="1"/>
</dbReference>
<dbReference type="PANTHER" id="PTHR47033">
    <property type="entry name" value="CYSTATIN-M"/>
    <property type="match status" value="1"/>
</dbReference>
<dbReference type="Pfam" id="PF00031">
    <property type="entry name" value="Cystatin"/>
    <property type="match status" value="1"/>
</dbReference>
<dbReference type="InterPro" id="IPR046350">
    <property type="entry name" value="Cystatin_sf"/>
</dbReference>
<evidence type="ECO:0000256" key="2">
    <source>
        <dbReference type="ARBA" id="ARBA00009403"/>
    </source>
</evidence>
<evidence type="ECO:0000313" key="9">
    <source>
        <dbReference type="EMBL" id="AGI97176.1"/>
    </source>
</evidence>
<proteinExistence type="evidence at transcript level"/>
<dbReference type="InterPro" id="IPR000010">
    <property type="entry name" value="Cystatin_dom"/>
</dbReference>
<protein>
    <submittedName>
        <fullName evidence="9">Cystatin-Cha-1</fullName>
    </submittedName>
</protein>
<evidence type="ECO:0000259" key="8">
    <source>
        <dbReference type="SMART" id="SM00043"/>
    </source>
</evidence>
<evidence type="ECO:0000256" key="1">
    <source>
        <dbReference type="ARBA" id="ARBA00004613"/>
    </source>
</evidence>
<name>M9SZT9_CHACY</name>
<evidence type="ECO:0000256" key="3">
    <source>
        <dbReference type="ARBA" id="ARBA00022525"/>
    </source>
</evidence>
<feature type="non-terminal residue" evidence="9">
    <location>
        <position position="137"/>
    </location>
</feature>
<keyword evidence="6" id="KW-1015">Disulfide bond</keyword>
<dbReference type="GO" id="GO:0004869">
    <property type="term" value="F:cysteine-type endopeptidase inhibitor activity"/>
    <property type="evidence" value="ECO:0007669"/>
    <property type="project" value="UniProtKB-KW"/>
</dbReference>
<dbReference type="GO" id="GO:0070062">
    <property type="term" value="C:extracellular exosome"/>
    <property type="evidence" value="ECO:0007669"/>
    <property type="project" value="TreeGrafter"/>
</dbReference>
<dbReference type="PANTHER" id="PTHR47033:SF1">
    <property type="entry name" value="CYSTATIN-M"/>
    <property type="match status" value="1"/>
</dbReference>
<dbReference type="MEROPS" id="I25.012"/>
<dbReference type="FunFam" id="3.10.450.10:FF:000004">
    <property type="entry name" value="Cystatin C"/>
    <property type="match status" value="1"/>
</dbReference>
<organism evidence="9">
    <name type="scientific">Chamaeleo calyptratus</name>
    <name type="common">Veiled chameleon</name>
    <dbReference type="NCBI Taxonomy" id="179908"/>
    <lineage>
        <taxon>Eukaryota</taxon>
        <taxon>Metazoa</taxon>
        <taxon>Chordata</taxon>
        <taxon>Craniata</taxon>
        <taxon>Vertebrata</taxon>
        <taxon>Euteleostomi</taxon>
        <taxon>Lepidosauria</taxon>
        <taxon>Squamata</taxon>
        <taxon>Bifurcata</taxon>
        <taxon>Unidentata</taxon>
        <taxon>Episquamata</taxon>
        <taxon>Toxicofera</taxon>
        <taxon>Iguania</taxon>
        <taxon>Acrodonta</taxon>
        <taxon>Chamaeleonidae</taxon>
        <taxon>Chamaeleo</taxon>
    </lineage>
</organism>
<evidence type="ECO:0000256" key="7">
    <source>
        <dbReference type="SAM" id="SignalP"/>
    </source>
</evidence>
<dbReference type="SUPFAM" id="SSF54403">
    <property type="entry name" value="Cystatin/monellin"/>
    <property type="match status" value="1"/>
</dbReference>
<comment type="similarity">
    <text evidence="2">Belongs to the cystatin family.</text>
</comment>
<dbReference type="AlphaFoldDB" id="M9SZT9"/>
<evidence type="ECO:0000256" key="5">
    <source>
        <dbReference type="ARBA" id="ARBA00022704"/>
    </source>
</evidence>
<keyword evidence="3" id="KW-0964">Secreted</keyword>
<sequence length="137" mass="14957">MAAVVAARRLFPACLAAAAAVLWLCCPAGMTLVGGETDRLASAPDIQAAAAFAVEAWNKASNNLDYFKISRILKAASQVVEGVNYYLTIELVNTVCRKSGNSLLKQVDLEHCSVPSEAKQRKQICEFKIWSRPWINE</sequence>
<comment type="subcellular location">
    <subcellularLocation>
        <location evidence="1">Secreted</location>
    </subcellularLocation>
</comment>
<feature type="domain" description="Cystatin" evidence="8">
    <location>
        <begin position="31"/>
        <end position="134"/>
    </location>
</feature>
<dbReference type="SMART" id="SM00043">
    <property type="entry name" value="CY"/>
    <property type="match status" value="1"/>
</dbReference>
<reference evidence="9" key="1">
    <citation type="submission" date="2012-08" db="EMBL/GenBank/DDBJ databases">
        <title>Squeezers and leaf-cutters: differential diversification and degeneration of the venom system in toxicoferan reptiles.</title>
        <authorList>
            <person name="Fry B.G."/>
            <person name="Undheim E.A.B."/>
            <person name="Ali S.A."/>
            <person name="Debono J."/>
            <person name="Scheib H."/>
            <person name="Ruder T."/>
            <person name="Jackson T.N.W."/>
            <person name="Morgenstern D."/>
            <person name="Cadwallader L."/>
            <person name="Whitehead D."/>
            <person name="Nabuurs R."/>
            <person name="van der Weerd L."/>
            <person name="Vidal N."/>
            <person name="Roelants K."/>
            <person name="Hendrikx I."/>
            <person name="Pineda Gonzalez S."/>
            <person name="Jones A."/>
            <person name="King G.F."/>
            <person name="Antunes A."/>
            <person name="Sunagar K."/>
        </authorList>
    </citation>
    <scope>NUCLEOTIDE SEQUENCE</scope>
</reference>
<feature type="chain" id="PRO_5018690791" evidence="7">
    <location>
        <begin position="36"/>
        <end position="137"/>
    </location>
</feature>
<feature type="signal peptide" evidence="7">
    <location>
        <begin position="1"/>
        <end position="35"/>
    </location>
</feature>
<dbReference type="Gene3D" id="3.10.450.10">
    <property type="match status" value="1"/>
</dbReference>
<keyword evidence="7" id="KW-0732">Signal</keyword>
<keyword evidence="5" id="KW-0789">Thiol protease inhibitor</keyword>
<evidence type="ECO:0000256" key="4">
    <source>
        <dbReference type="ARBA" id="ARBA00022690"/>
    </source>
</evidence>
<dbReference type="EMBL" id="JX467152">
    <property type="protein sequence ID" value="AGI97176.1"/>
    <property type="molecule type" value="mRNA"/>
</dbReference>
<evidence type="ECO:0000256" key="6">
    <source>
        <dbReference type="ARBA" id="ARBA00023157"/>
    </source>
</evidence>
<accession>M9SZT9</accession>